<proteinExistence type="predicted"/>
<name>A0A9N8HA27_9STRA</name>
<feature type="region of interest" description="Disordered" evidence="1">
    <location>
        <begin position="15"/>
        <end position="192"/>
    </location>
</feature>
<comment type="caution">
    <text evidence="2">The sequence shown here is derived from an EMBL/GenBank/DDBJ whole genome shotgun (WGS) entry which is preliminary data.</text>
</comment>
<feature type="compositionally biased region" description="Basic and acidic residues" evidence="1">
    <location>
        <begin position="168"/>
        <end position="181"/>
    </location>
</feature>
<protein>
    <submittedName>
        <fullName evidence="2">Uncharacterized protein</fullName>
    </submittedName>
</protein>
<feature type="compositionally biased region" description="Polar residues" evidence="1">
    <location>
        <begin position="149"/>
        <end position="166"/>
    </location>
</feature>
<organism evidence="2 3">
    <name type="scientific">Seminavis robusta</name>
    <dbReference type="NCBI Taxonomy" id="568900"/>
    <lineage>
        <taxon>Eukaryota</taxon>
        <taxon>Sar</taxon>
        <taxon>Stramenopiles</taxon>
        <taxon>Ochrophyta</taxon>
        <taxon>Bacillariophyta</taxon>
        <taxon>Bacillariophyceae</taxon>
        <taxon>Bacillariophycidae</taxon>
        <taxon>Naviculales</taxon>
        <taxon>Naviculaceae</taxon>
        <taxon>Seminavis</taxon>
    </lineage>
</organism>
<dbReference type="Proteomes" id="UP001153069">
    <property type="component" value="Unassembled WGS sequence"/>
</dbReference>
<evidence type="ECO:0000256" key="1">
    <source>
        <dbReference type="SAM" id="MobiDB-lite"/>
    </source>
</evidence>
<keyword evidence="3" id="KW-1185">Reference proteome</keyword>
<reference evidence="2" key="1">
    <citation type="submission" date="2020-06" db="EMBL/GenBank/DDBJ databases">
        <authorList>
            <consortium name="Plant Systems Biology data submission"/>
        </authorList>
    </citation>
    <scope>NUCLEOTIDE SEQUENCE</scope>
    <source>
        <strain evidence="2">D6</strain>
    </source>
</reference>
<gene>
    <name evidence="2" type="ORF">SEMRO_134_G063480.1</name>
</gene>
<evidence type="ECO:0000313" key="2">
    <source>
        <dbReference type="EMBL" id="CAB9502363.1"/>
    </source>
</evidence>
<accession>A0A9N8HA27</accession>
<feature type="compositionally biased region" description="Polar residues" evidence="1">
    <location>
        <begin position="20"/>
        <end position="32"/>
    </location>
</feature>
<dbReference type="EMBL" id="CAICTM010000133">
    <property type="protein sequence ID" value="CAB9502363.1"/>
    <property type="molecule type" value="Genomic_DNA"/>
</dbReference>
<dbReference type="AlphaFoldDB" id="A0A9N8HA27"/>
<sequence length="303" mass="32643">MVLLSLQLRVPPGIEHRLNEQQQTPSHNSTSEALVVDTAVKGAGVAGEQDPEDKTPNTDAVGAASLSDGIPVPKTRQKKKTPKTTSATPGVSAVAAAKSTGLEQQGKQRAKGAKGTTAQVTVPKSRKKTKKMNDGGGAKTDIDRYQAAGTPQNRQHKTAQTNSSRRQQSREAMRAKRDTVLPDRTNPPPTASRAVLVEDSSDKDRSHTALVGMFQLDEPAPGMEIENEFVLHEARQQDAPVPLQSHEPPSSFLVEAILVEESGTSSDTEKGNDIFMSETPILIAEKVSGFADLRRLFYLGFLF</sequence>
<evidence type="ECO:0000313" key="3">
    <source>
        <dbReference type="Proteomes" id="UP001153069"/>
    </source>
</evidence>